<protein>
    <submittedName>
        <fullName evidence="1">Uncharacterized protein</fullName>
    </submittedName>
</protein>
<evidence type="ECO:0000313" key="2">
    <source>
        <dbReference type="Proteomes" id="UP001239111"/>
    </source>
</evidence>
<accession>A0ACC2PMY4</accession>
<name>A0ACC2PMY4_9HYME</name>
<gene>
    <name evidence="1" type="ORF">QAD02_020183</name>
</gene>
<organism evidence="1 2">
    <name type="scientific">Eretmocerus hayati</name>
    <dbReference type="NCBI Taxonomy" id="131215"/>
    <lineage>
        <taxon>Eukaryota</taxon>
        <taxon>Metazoa</taxon>
        <taxon>Ecdysozoa</taxon>
        <taxon>Arthropoda</taxon>
        <taxon>Hexapoda</taxon>
        <taxon>Insecta</taxon>
        <taxon>Pterygota</taxon>
        <taxon>Neoptera</taxon>
        <taxon>Endopterygota</taxon>
        <taxon>Hymenoptera</taxon>
        <taxon>Apocrita</taxon>
        <taxon>Proctotrupomorpha</taxon>
        <taxon>Chalcidoidea</taxon>
        <taxon>Aphelinidae</taxon>
        <taxon>Aphelininae</taxon>
        <taxon>Eretmocerus</taxon>
    </lineage>
</organism>
<reference evidence="1" key="1">
    <citation type="submission" date="2023-04" db="EMBL/GenBank/DDBJ databases">
        <title>A chromosome-level genome assembly of the parasitoid wasp Eretmocerus hayati.</title>
        <authorList>
            <person name="Zhong Y."/>
            <person name="Liu S."/>
            <person name="Liu Y."/>
        </authorList>
    </citation>
    <scope>NUCLEOTIDE SEQUENCE</scope>
    <source>
        <strain evidence="1">ZJU_SS_LIU_2023</strain>
    </source>
</reference>
<comment type="caution">
    <text evidence="1">The sequence shown here is derived from an EMBL/GenBank/DDBJ whole genome shotgun (WGS) entry which is preliminary data.</text>
</comment>
<evidence type="ECO:0000313" key="1">
    <source>
        <dbReference type="EMBL" id="KAJ8684391.1"/>
    </source>
</evidence>
<dbReference type="Proteomes" id="UP001239111">
    <property type="component" value="Chromosome 1"/>
</dbReference>
<dbReference type="EMBL" id="CM056741">
    <property type="protein sequence ID" value="KAJ8684391.1"/>
    <property type="molecule type" value="Genomic_DNA"/>
</dbReference>
<proteinExistence type="predicted"/>
<keyword evidence="2" id="KW-1185">Reference proteome</keyword>
<sequence length="537" mass="60468">MKLPKPRVLLLGLVLASAVLLSLTEASPSIKGRSRKKGSKQYQGQHDINVCDIEQSDAPLYCHCNDNNIAKTEEANCLVFKKLELGDPIWAHFNSQIYIKRLTFTVKSDGSITYVPSAVLRQLKTLNVVSFQHASFNRIPRQTFASLPTLSTINLSKNGITGLEWHTFEVLTNLTELNLDDNQIPDLNRDIFYELPRLQRLYLNHNNITLLRENAFEHLPALIELELSNNRISKFTAQSFQRLDHLQRLDLHNNLIGKLESNCFATLPELQELDLDANSIEHISNHALDGLRQLTKLRLADNKLVTLEPDSLVGAPSINLLNLGNNQLRTLTFDNIKPIIMNFYNNSSIFYLNGFFSDLVEKQWLFLCGWMIQFQPRPSLTRELCVEKFHTSQPNAYLNANLEKTMPGLGNIRVGRANEEERRGGRLCAAQFIAVQKNNQGNRSKDESTVGSASGFFALEDVQQTKAFADEASLAVGRMAIKIRLHPGNGVSSGGRKDMRKGRGGGGQDEVNRESKERGAQSAEWPFARSRLVYPSR</sequence>